<reference evidence="2" key="1">
    <citation type="submission" date="2017-08" db="EMBL/GenBank/DDBJ databases">
        <authorList>
            <person name="Huang Z."/>
        </authorList>
    </citation>
    <scope>NUCLEOTIDE SEQUENCE [LARGE SCALE GENOMIC DNA]</scope>
    <source>
        <strain evidence="2">SA5d-4</strain>
    </source>
</reference>
<proteinExistence type="predicted"/>
<evidence type="ECO:0000313" key="2">
    <source>
        <dbReference type="Proteomes" id="UP000217083"/>
    </source>
</evidence>
<gene>
    <name evidence="1" type="ORF">CIB95_13270</name>
</gene>
<sequence>MSNKKLVSIEDFNEIKDKDVFFIFKHSTTCPISGSAFEEWNNFNDDFPHAKYYSLFVQEARELSNYIAESYNVKHESPQVLLVKNGEVVWHTSHWKITYSNLQDIWNQHFTN</sequence>
<comment type="caution">
    <text evidence="1">The sequence shown here is derived from an EMBL/GenBank/DDBJ whole genome shotgun (WGS) entry which is preliminary data.</text>
</comment>
<dbReference type="Gene3D" id="3.40.30.10">
    <property type="entry name" value="Glutaredoxin"/>
    <property type="match status" value="1"/>
</dbReference>
<accession>A0A263BQV0</accession>
<dbReference type="RefSeq" id="WP_094925939.1">
    <property type="nucleotide sequence ID" value="NZ_NPIA01000008.1"/>
</dbReference>
<dbReference type="Proteomes" id="UP000217083">
    <property type="component" value="Unassembled WGS sequence"/>
</dbReference>
<dbReference type="InterPro" id="IPR022551">
    <property type="entry name" value="BrxC"/>
</dbReference>
<dbReference type="InterPro" id="IPR036249">
    <property type="entry name" value="Thioredoxin-like_sf"/>
</dbReference>
<dbReference type="AlphaFoldDB" id="A0A263BQV0"/>
<dbReference type="Pfam" id="PF11009">
    <property type="entry name" value="BrxC"/>
    <property type="match status" value="1"/>
</dbReference>
<name>A0A263BQV0_9BACI</name>
<dbReference type="NCBIfam" id="TIGR04019">
    <property type="entry name" value="B_thiol_YtxJ"/>
    <property type="match status" value="1"/>
</dbReference>
<reference evidence="1 2" key="2">
    <citation type="submission" date="2017-09" db="EMBL/GenBank/DDBJ databases">
        <title>Bacillus patelloidae sp. nov., isolated from the intestinal tract of a marine limpet.</title>
        <authorList>
            <person name="Liu R."/>
            <person name="Dong C."/>
            <person name="Shao Z."/>
        </authorList>
    </citation>
    <scope>NUCLEOTIDE SEQUENCE [LARGE SCALE GENOMIC DNA]</scope>
    <source>
        <strain evidence="1 2">SA5d-4</strain>
    </source>
</reference>
<dbReference type="SUPFAM" id="SSF52833">
    <property type="entry name" value="Thioredoxin-like"/>
    <property type="match status" value="1"/>
</dbReference>
<dbReference type="EMBL" id="NPIA01000008">
    <property type="protein sequence ID" value="OZM56074.1"/>
    <property type="molecule type" value="Genomic_DNA"/>
</dbReference>
<evidence type="ECO:0000313" key="1">
    <source>
        <dbReference type="EMBL" id="OZM56074.1"/>
    </source>
</evidence>
<protein>
    <submittedName>
        <fullName evidence="1">Thioredoxin family protein</fullName>
    </submittedName>
</protein>
<keyword evidence="2" id="KW-1185">Reference proteome</keyword>
<organism evidence="1 2">
    <name type="scientific">Lottiidibacillus patelloidae</name>
    <dbReference type="NCBI Taxonomy" id="2670334"/>
    <lineage>
        <taxon>Bacteria</taxon>
        <taxon>Bacillati</taxon>
        <taxon>Bacillota</taxon>
        <taxon>Bacilli</taxon>
        <taxon>Bacillales</taxon>
        <taxon>Bacillaceae</taxon>
        <taxon>Lottiidibacillus</taxon>
    </lineage>
</organism>